<feature type="binding site" evidence="9">
    <location>
        <position position="219"/>
    </location>
    <ligand>
        <name>GMP</name>
        <dbReference type="ChEBI" id="CHEBI:58115"/>
    </ligand>
</feature>
<evidence type="ECO:0000256" key="7">
    <source>
        <dbReference type="ARBA" id="ARBA00047746"/>
    </source>
</evidence>
<dbReference type="AlphaFoldDB" id="A0A146KA42"/>
<evidence type="ECO:0000256" key="3">
    <source>
        <dbReference type="ARBA" id="ARBA00022723"/>
    </source>
</evidence>
<dbReference type="EMBL" id="GDID01002874">
    <property type="protein sequence ID" value="JAP93732.1"/>
    <property type="molecule type" value="Transcribed_RNA"/>
</dbReference>
<keyword evidence="4 9" id="KW-0547">Nucleotide-binding</keyword>
<dbReference type="PANTHER" id="PTHR43749:SF2">
    <property type="entry name" value="RNA-SPLICING LIGASE RTCB"/>
    <property type="match status" value="1"/>
</dbReference>
<evidence type="ECO:0000256" key="5">
    <source>
        <dbReference type="ARBA" id="ARBA00023134"/>
    </source>
</evidence>
<evidence type="ECO:0000256" key="4">
    <source>
        <dbReference type="ARBA" id="ARBA00022741"/>
    </source>
</evidence>
<evidence type="ECO:0000256" key="6">
    <source>
        <dbReference type="ARBA" id="ARBA00023211"/>
    </source>
</evidence>
<dbReference type="InterPro" id="IPR001233">
    <property type="entry name" value="RtcB"/>
</dbReference>
<dbReference type="PANTHER" id="PTHR43749">
    <property type="entry name" value="RNA-SPLICING LIGASE RTCB"/>
    <property type="match status" value="1"/>
</dbReference>
<name>A0A146KA42_9EUKA</name>
<feature type="binding site" evidence="9">
    <location>
        <begin position="236"/>
        <end position="239"/>
    </location>
    <ligand>
        <name>GMP</name>
        <dbReference type="ChEBI" id="CHEBI:58115"/>
    </ligand>
</feature>
<evidence type="ECO:0000256" key="9">
    <source>
        <dbReference type="PIRSR" id="PIRSR601233-2"/>
    </source>
</evidence>
<dbReference type="GO" id="GO:0006281">
    <property type="term" value="P:DNA repair"/>
    <property type="evidence" value="ECO:0007669"/>
    <property type="project" value="TreeGrafter"/>
</dbReference>
<feature type="binding site" evidence="9">
    <location>
        <begin position="48"/>
        <end position="52"/>
    </location>
    <ligand>
        <name>GMP</name>
        <dbReference type="ChEBI" id="CHEBI:58115"/>
    </ligand>
</feature>
<feature type="non-terminal residue" evidence="11">
    <location>
        <position position="1"/>
    </location>
</feature>
<evidence type="ECO:0000256" key="2">
    <source>
        <dbReference type="ARBA" id="ARBA00022598"/>
    </source>
</evidence>
<dbReference type="InterPro" id="IPR052915">
    <property type="entry name" value="RtcB-like"/>
</dbReference>
<feature type="binding site" evidence="10">
    <location>
        <position position="49"/>
    </location>
    <ligand>
        <name>Mn(2+)</name>
        <dbReference type="ChEBI" id="CHEBI:29035"/>
        <label>1</label>
    </ligand>
</feature>
<reference evidence="11" key="1">
    <citation type="submission" date="2015-07" db="EMBL/GenBank/DDBJ databases">
        <title>Adaptation to a free-living lifestyle via gene acquisitions in the diplomonad Trepomonas sp. PC1.</title>
        <authorList>
            <person name="Xu F."/>
            <person name="Jerlstrom-Hultqvist J."/>
            <person name="Kolisko M."/>
            <person name="Simpson A.G.B."/>
            <person name="Roger A.J."/>
            <person name="Svard S.G."/>
            <person name="Andersson J.O."/>
        </authorList>
    </citation>
    <scope>NUCLEOTIDE SEQUENCE</scope>
    <source>
        <strain evidence="11">PC1</strain>
    </source>
</reference>
<dbReference type="GO" id="GO:0006396">
    <property type="term" value="P:RNA processing"/>
    <property type="evidence" value="ECO:0007669"/>
    <property type="project" value="InterPro"/>
</dbReference>
<evidence type="ECO:0000256" key="1">
    <source>
        <dbReference type="ARBA" id="ARBA00012726"/>
    </source>
</evidence>
<dbReference type="EC" id="6.5.1.8" evidence="1"/>
<feature type="active site" description="GMP-histidine intermediate" evidence="8">
    <location>
        <position position="236"/>
    </location>
</feature>
<evidence type="ECO:0000313" key="11">
    <source>
        <dbReference type="EMBL" id="JAP93732.1"/>
    </source>
</evidence>
<feature type="binding site" evidence="9">
    <location>
        <begin position="212"/>
        <end position="215"/>
    </location>
    <ligand>
        <name>GMP</name>
        <dbReference type="ChEBI" id="CHEBI:58115"/>
    </ligand>
</feature>
<evidence type="ECO:0000256" key="10">
    <source>
        <dbReference type="PIRSR" id="PIRSR601233-3"/>
    </source>
</evidence>
<dbReference type="GO" id="GO:0030145">
    <property type="term" value="F:manganese ion binding"/>
    <property type="evidence" value="ECO:0007669"/>
    <property type="project" value="TreeGrafter"/>
</dbReference>
<dbReference type="Pfam" id="PF01139">
    <property type="entry name" value="RtcB"/>
    <property type="match status" value="1"/>
</dbReference>
<keyword evidence="5 9" id="KW-0342">GTP-binding</keyword>
<accession>A0A146KA42</accession>
<dbReference type="InterPro" id="IPR036025">
    <property type="entry name" value="RtcB-like_sf"/>
</dbReference>
<dbReference type="GO" id="GO:0042245">
    <property type="term" value="P:RNA repair"/>
    <property type="evidence" value="ECO:0007669"/>
    <property type="project" value="TreeGrafter"/>
</dbReference>
<evidence type="ECO:0000256" key="8">
    <source>
        <dbReference type="PIRSR" id="PIRSR601233-1"/>
    </source>
</evidence>
<comment type="cofactor">
    <cofactor evidence="10">
        <name>Mn(2+)</name>
        <dbReference type="ChEBI" id="CHEBI:29035"/>
    </cofactor>
    <text evidence="10">Binds 2 manganese ions per subunit.</text>
</comment>
<keyword evidence="6 10" id="KW-0464">Manganese</keyword>
<proteinExistence type="predicted"/>
<dbReference type="Gene3D" id="3.90.1860.10">
    <property type="entry name" value="tRNA-splicing ligase RtcB"/>
    <property type="match status" value="2"/>
</dbReference>
<keyword evidence="2" id="KW-0436">Ligase</keyword>
<dbReference type="SUPFAM" id="SSF103365">
    <property type="entry name" value="Hypothetical protein PH1602"/>
    <property type="match status" value="1"/>
</dbReference>
<gene>
    <name evidence="11" type="ORF">TPC1_13878</name>
</gene>
<dbReference type="GO" id="GO:0170057">
    <property type="term" value="F:RNA ligase (GTP) activity"/>
    <property type="evidence" value="ECO:0007669"/>
    <property type="project" value="UniProtKB-EC"/>
</dbReference>
<sequence length="304" mass="34954">FDEETLVYSAYQFKSQFAASDFSLQELKSLRKLIHSSKMQFGTVGSGNHFVEIAKCDGEYFLLVHSGSRALGVQVHQHFQLKTKSYCDKTFNEIFDNELQLPKGRFQEYKKFVINKLKSENKQSEIQKHIENIKLTEETDKFGYLDGNNLKSYLEALKTTQEVASLNRWSKALQLQNLFKFEFVCESVHNYADTDAKIIRKGAIKAGKCIIPINMKFGSLLCEVSSLKERNYSGPHGAGRLKMRKLRPSFEQYQQEVKGIYSSSISQMNSDEAPSMYKSVDEVRKWAGIEKEYAVLESVFSFKE</sequence>
<dbReference type="GO" id="GO:0003909">
    <property type="term" value="F:DNA ligase activity"/>
    <property type="evidence" value="ECO:0007669"/>
    <property type="project" value="TreeGrafter"/>
</dbReference>
<keyword evidence="3 10" id="KW-0479">Metal-binding</keyword>
<protein>
    <recommendedName>
        <fullName evidence="1">3'-phosphate/5'-hydroxy nucleic acid ligase</fullName>
        <ecNumber evidence="1">6.5.1.8</ecNumber>
    </recommendedName>
</protein>
<comment type="catalytic activity">
    <reaction evidence="7">
        <text>a 3'-end 3'-phospho-ribonucleotide-RNA + a 5'-end dephospho-ribonucleoside-RNA + GTP = a ribonucleotidyl-ribonucleotide-RNA + GMP + diphosphate</text>
        <dbReference type="Rhea" id="RHEA:68076"/>
        <dbReference type="Rhea" id="RHEA-COMP:10463"/>
        <dbReference type="Rhea" id="RHEA-COMP:13936"/>
        <dbReference type="Rhea" id="RHEA-COMP:17355"/>
        <dbReference type="ChEBI" id="CHEBI:33019"/>
        <dbReference type="ChEBI" id="CHEBI:37565"/>
        <dbReference type="ChEBI" id="CHEBI:58115"/>
        <dbReference type="ChEBI" id="CHEBI:83062"/>
        <dbReference type="ChEBI" id="CHEBI:138284"/>
        <dbReference type="ChEBI" id="CHEBI:173118"/>
        <dbReference type="EC" id="6.5.1.8"/>
    </reaction>
</comment>
<organism evidence="11">
    <name type="scientific">Trepomonas sp. PC1</name>
    <dbReference type="NCBI Taxonomy" id="1076344"/>
    <lineage>
        <taxon>Eukaryota</taxon>
        <taxon>Metamonada</taxon>
        <taxon>Diplomonadida</taxon>
        <taxon>Hexamitidae</taxon>
        <taxon>Hexamitinae</taxon>
        <taxon>Trepomonas</taxon>
    </lineage>
</organism>
<dbReference type="GO" id="GO:0005525">
    <property type="term" value="F:GTP binding"/>
    <property type="evidence" value="ECO:0007669"/>
    <property type="project" value="UniProtKB-KW"/>
</dbReference>
<feature type="binding site" evidence="10">
    <location>
        <position position="65"/>
    </location>
    <ligand>
        <name>Mn(2+)</name>
        <dbReference type="ChEBI" id="CHEBI:29035"/>
        <label>2</label>
    </ligand>
</feature>